<evidence type="ECO:0000259" key="2">
    <source>
        <dbReference type="Pfam" id="PF12146"/>
    </source>
</evidence>
<keyword evidence="1" id="KW-0732">Signal</keyword>
<dbReference type="PROSITE" id="PS51257">
    <property type="entry name" value="PROKAR_LIPOPROTEIN"/>
    <property type="match status" value="1"/>
</dbReference>
<keyword evidence="3" id="KW-0378">Hydrolase</keyword>
<accession>A0ABU5VZX0</accession>
<dbReference type="RefSeq" id="WP_323578924.1">
    <property type="nucleotide sequence ID" value="NZ_JAYGJQ010000003.1"/>
</dbReference>
<name>A0ABU5VZX0_9BACT</name>
<feature type="domain" description="Serine aminopeptidase S33" evidence="2">
    <location>
        <begin position="50"/>
        <end position="183"/>
    </location>
</feature>
<keyword evidence="4" id="KW-1185">Reference proteome</keyword>
<feature type="chain" id="PRO_5045686826" evidence="1">
    <location>
        <begin position="22"/>
        <end position="316"/>
    </location>
</feature>
<feature type="signal peptide" evidence="1">
    <location>
        <begin position="1"/>
        <end position="21"/>
    </location>
</feature>
<dbReference type="EMBL" id="JAYGJQ010000003">
    <property type="protein sequence ID" value="MEA9358497.1"/>
    <property type="molecule type" value="Genomic_DNA"/>
</dbReference>
<comment type="caution">
    <text evidence="3">The sequence shown here is derived from an EMBL/GenBank/DDBJ whole genome shotgun (WGS) entry which is preliminary data.</text>
</comment>
<gene>
    <name evidence="3" type="ORF">SHI21_19835</name>
</gene>
<dbReference type="Proteomes" id="UP001302274">
    <property type="component" value="Unassembled WGS sequence"/>
</dbReference>
<dbReference type="GO" id="GO:0016787">
    <property type="term" value="F:hydrolase activity"/>
    <property type="evidence" value="ECO:0007669"/>
    <property type="project" value="UniProtKB-KW"/>
</dbReference>
<dbReference type="Pfam" id="PF12146">
    <property type="entry name" value="Hydrolase_4"/>
    <property type="match status" value="1"/>
</dbReference>
<dbReference type="Gene3D" id="3.40.50.1820">
    <property type="entry name" value="alpha/beta hydrolase"/>
    <property type="match status" value="1"/>
</dbReference>
<sequence length="316" mass="35476">MNHRFSFFLIFILTSFGCFTAAGEELKLKCPEKFESSKFNKWIPSAKAKPISVSLLVHGLNFAPEKMDSIGKLLSDDGSEVLRISLKGHRGNEEEFKNVTRPDWIQDIFNGYCEARQRADLLGLPLNYVGYSLGGVLNMDLMNNFPEADVKYDHIIYFAPAAAITMKSYMVKMLNVFGPKYLVPSFNEEDYRANCKGTPMIAYNSMFDSIDSVKKSGIKGSDTPTLIIIDPDDELVSPAGLRSIIDVNNLTNWSIYEFSNSSEKTKLKNKFHHLIIDEESVGPLNWQAISLLIKEHNATNTTVKSLDTISPLLPVK</sequence>
<evidence type="ECO:0000313" key="4">
    <source>
        <dbReference type="Proteomes" id="UP001302274"/>
    </source>
</evidence>
<evidence type="ECO:0000313" key="3">
    <source>
        <dbReference type="EMBL" id="MEA9358497.1"/>
    </source>
</evidence>
<dbReference type="InterPro" id="IPR029058">
    <property type="entry name" value="AB_hydrolase_fold"/>
</dbReference>
<protein>
    <submittedName>
        <fullName evidence="3">Alpha/beta hydrolase</fullName>
    </submittedName>
</protein>
<organism evidence="3 4">
    <name type="scientific">Bacteriovorax antarcticus</name>
    <dbReference type="NCBI Taxonomy" id="3088717"/>
    <lineage>
        <taxon>Bacteria</taxon>
        <taxon>Pseudomonadati</taxon>
        <taxon>Bdellovibrionota</taxon>
        <taxon>Bacteriovoracia</taxon>
        <taxon>Bacteriovoracales</taxon>
        <taxon>Bacteriovoracaceae</taxon>
        <taxon>Bacteriovorax</taxon>
    </lineage>
</organism>
<dbReference type="SUPFAM" id="SSF53474">
    <property type="entry name" value="alpha/beta-Hydrolases"/>
    <property type="match status" value="1"/>
</dbReference>
<proteinExistence type="predicted"/>
<evidence type="ECO:0000256" key="1">
    <source>
        <dbReference type="SAM" id="SignalP"/>
    </source>
</evidence>
<reference evidence="3 4" key="1">
    <citation type="submission" date="2023-11" db="EMBL/GenBank/DDBJ databases">
        <title>A Novel Polar Bacteriovorax (B. antarcticus) Isolated from the Biocrust in Antarctica.</title>
        <authorList>
            <person name="Mun W."/>
            <person name="Choi S.Y."/>
            <person name="Mitchell R.J."/>
        </authorList>
    </citation>
    <scope>NUCLEOTIDE SEQUENCE [LARGE SCALE GENOMIC DNA]</scope>
    <source>
        <strain evidence="3 4">PP10</strain>
    </source>
</reference>
<dbReference type="InterPro" id="IPR022742">
    <property type="entry name" value="Hydrolase_4"/>
</dbReference>